<reference evidence="2 3" key="1">
    <citation type="submission" date="2016-07" db="EMBL/GenBank/DDBJ databases">
        <title>Pervasive Adenine N6-methylation of Active Genes in Fungi.</title>
        <authorList>
            <consortium name="DOE Joint Genome Institute"/>
            <person name="Mondo S.J."/>
            <person name="Dannebaum R.O."/>
            <person name="Kuo R.C."/>
            <person name="Labutti K."/>
            <person name="Haridas S."/>
            <person name="Kuo A."/>
            <person name="Salamov A."/>
            <person name="Ahrendt S.R."/>
            <person name="Lipzen A."/>
            <person name="Sullivan W."/>
            <person name="Andreopoulos W.B."/>
            <person name="Clum A."/>
            <person name="Lindquist E."/>
            <person name="Daum C."/>
            <person name="Ramamoorthy G.K."/>
            <person name="Gryganskyi A."/>
            <person name="Culley D."/>
            <person name="Magnuson J.K."/>
            <person name="James T.Y."/>
            <person name="O'Malley M.A."/>
            <person name="Stajich J.E."/>
            <person name="Spatafora J.W."/>
            <person name="Visel A."/>
            <person name="Grigoriev I.V."/>
        </authorList>
    </citation>
    <scope>NUCLEOTIDE SEQUENCE [LARGE SCALE GENOMIC DNA]</scope>
    <source>
        <strain evidence="2 3">NRRL 3301</strain>
    </source>
</reference>
<comment type="caution">
    <text evidence="2">The sequence shown here is derived from an EMBL/GenBank/DDBJ whole genome shotgun (WGS) entry which is preliminary data.</text>
</comment>
<accession>A0A1X2GT87</accession>
<organism evidence="2 3">
    <name type="scientific">Hesseltinella vesiculosa</name>
    <dbReference type="NCBI Taxonomy" id="101127"/>
    <lineage>
        <taxon>Eukaryota</taxon>
        <taxon>Fungi</taxon>
        <taxon>Fungi incertae sedis</taxon>
        <taxon>Mucoromycota</taxon>
        <taxon>Mucoromycotina</taxon>
        <taxon>Mucoromycetes</taxon>
        <taxon>Mucorales</taxon>
        <taxon>Cunninghamellaceae</taxon>
        <taxon>Hesseltinella</taxon>
    </lineage>
</organism>
<protein>
    <submittedName>
        <fullName evidence="2">Uncharacterized protein</fullName>
    </submittedName>
</protein>
<dbReference type="EMBL" id="MCGT01000004">
    <property type="protein sequence ID" value="ORX60704.1"/>
    <property type="molecule type" value="Genomic_DNA"/>
</dbReference>
<evidence type="ECO:0000313" key="3">
    <source>
        <dbReference type="Proteomes" id="UP000242146"/>
    </source>
</evidence>
<keyword evidence="3" id="KW-1185">Reference proteome</keyword>
<evidence type="ECO:0000256" key="1">
    <source>
        <dbReference type="SAM" id="MobiDB-lite"/>
    </source>
</evidence>
<feature type="compositionally biased region" description="Basic and acidic residues" evidence="1">
    <location>
        <begin position="59"/>
        <end position="73"/>
    </location>
</feature>
<dbReference type="Proteomes" id="UP000242146">
    <property type="component" value="Unassembled WGS sequence"/>
</dbReference>
<dbReference type="AlphaFoldDB" id="A0A1X2GT87"/>
<gene>
    <name evidence="2" type="ORF">DM01DRAFT_1165393</name>
</gene>
<proteinExistence type="predicted"/>
<feature type="region of interest" description="Disordered" evidence="1">
    <location>
        <begin position="1"/>
        <end position="101"/>
    </location>
</feature>
<evidence type="ECO:0000313" key="2">
    <source>
        <dbReference type="EMBL" id="ORX60704.1"/>
    </source>
</evidence>
<sequence>MGPPRRLVQSVTSPTSLLRPASKGSHYLGGELGPMASPLAMPVDYPNEGHSPPGSDTADLTKRDLVPDTHDAHNSLAPIVKPPPRRRRSRQTPISQPPTAP</sequence>
<name>A0A1X2GT87_9FUNG</name>